<feature type="non-terminal residue" evidence="1">
    <location>
        <position position="90"/>
    </location>
</feature>
<dbReference type="OrthoDB" id="3221235at2759"/>
<dbReference type="Proteomes" id="UP000053424">
    <property type="component" value="Unassembled WGS sequence"/>
</dbReference>
<organism evidence="1 2">
    <name type="scientific">Hebeloma cylindrosporum</name>
    <dbReference type="NCBI Taxonomy" id="76867"/>
    <lineage>
        <taxon>Eukaryota</taxon>
        <taxon>Fungi</taxon>
        <taxon>Dikarya</taxon>
        <taxon>Basidiomycota</taxon>
        <taxon>Agaricomycotina</taxon>
        <taxon>Agaricomycetes</taxon>
        <taxon>Agaricomycetidae</taxon>
        <taxon>Agaricales</taxon>
        <taxon>Agaricineae</taxon>
        <taxon>Hymenogastraceae</taxon>
        <taxon>Hebeloma</taxon>
    </lineage>
</organism>
<gene>
    <name evidence="1" type="ORF">M413DRAFT_57140</name>
</gene>
<proteinExistence type="predicted"/>
<reference evidence="2" key="2">
    <citation type="submission" date="2015-01" db="EMBL/GenBank/DDBJ databases">
        <title>Evolutionary Origins and Diversification of the Mycorrhizal Mutualists.</title>
        <authorList>
            <consortium name="DOE Joint Genome Institute"/>
            <consortium name="Mycorrhizal Genomics Consortium"/>
            <person name="Kohler A."/>
            <person name="Kuo A."/>
            <person name="Nagy L.G."/>
            <person name="Floudas D."/>
            <person name="Copeland A."/>
            <person name="Barry K.W."/>
            <person name="Cichocki N."/>
            <person name="Veneault-Fourrey C."/>
            <person name="LaButti K."/>
            <person name="Lindquist E.A."/>
            <person name="Lipzen A."/>
            <person name="Lundell T."/>
            <person name="Morin E."/>
            <person name="Murat C."/>
            <person name="Riley R."/>
            <person name="Ohm R."/>
            <person name="Sun H."/>
            <person name="Tunlid A."/>
            <person name="Henrissat B."/>
            <person name="Grigoriev I.V."/>
            <person name="Hibbett D.S."/>
            <person name="Martin F."/>
        </authorList>
    </citation>
    <scope>NUCLEOTIDE SEQUENCE [LARGE SCALE GENOMIC DNA]</scope>
    <source>
        <strain evidence="2">h7</strain>
    </source>
</reference>
<sequence length="90" mass="10300">QIEVAIELLKEKKNHIQKSIDACNAVLSPVRRLPIDILQEIFYQCLPTDHHPIMSATEAPMLLTRVSSLWRSVAFSMPRIWAKLHIPFPG</sequence>
<protein>
    <submittedName>
        <fullName evidence="1">Uncharacterized protein</fullName>
    </submittedName>
</protein>
<name>A0A0C3CEG8_HEBCY</name>
<dbReference type="EMBL" id="KN831770">
    <property type="protein sequence ID" value="KIM47160.1"/>
    <property type="molecule type" value="Genomic_DNA"/>
</dbReference>
<keyword evidence="2" id="KW-1185">Reference proteome</keyword>
<feature type="non-terminal residue" evidence="1">
    <location>
        <position position="1"/>
    </location>
</feature>
<evidence type="ECO:0000313" key="1">
    <source>
        <dbReference type="EMBL" id="KIM47160.1"/>
    </source>
</evidence>
<reference evidence="1 2" key="1">
    <citation type="submission" date="2014-04" db="EMBL/GenBank/DDBJ databases">
        <authorList>
            <consortium name="DOE Joint Genome Institute"/>
            <person name="Kuo A."/>
            <person name="Gay G."/>
            <person name="Dore J."/>
            <person name="Kohler A."/>
            <person name="Nagy L.G."/>
            <person name="Floudas D."/>
            <person name="Copeland A."/>
            <person name="Barry K.W."/>
            <person name="Cichocki N."/>
            <person name="Veneault-Fourrey C."/>
            <person name="LaButti K."/>
            <person name="Lindquist E.A."/>
            <person name="Lipzen A."/>
            <person name="Lundell T."/>
            <person name="Morin E."/>
            <person name="Murat C."/>
            <person name="Sun H."/>
            <person name="Tunlid A."/>
            <person name="Henrissat B."/>
            <person name="Grigoriev I.V."/>
            <person name="Hibbett D.S."/>
            <person name="Martin F."/>
            <person name="Nordberg H.P."/>
            <person name="Cantor M.N."/>
            <person name="Hua S.X."/>
        </authorList>
    </citation>
    <scope>NUCLEOTIDE SEQUENCE [LARGE SCALE GENOMIC DNA]</scope>
    <source>
        <strain evidence="2">h7</strain>
    </source>
</reference>
<evidence type="ECO:0000313" key="2">
    <source>
        <dbReference type="Proteomes" id="UP000053424"/>
    </source>
</evidence>
<accession>A0A0C3CEG8</accession>
<dbReference type="HOGENOM" id="CLU_018544_3_3_1"/>
<dbReference type="AlphaFoldDB" id="A0A0C3CEG8"/>